<dbReference type="SUPFAM" id="SSF56104">
    <property type="entry name" value="SAICAR synthase-like"/>
    <property type="match status" value="1"/>
</dbReference>
<dbReference type="InterPro" id="IPR001636">
    <property type="entry name" value="SAICAR_synth"/>
</dbReference>
<evidence type="ECO:0000256" key="3">
    <source>
        <dbReference type="ARBA" id="ARBA00022598"/>
    </source>
</evidence>
<evidence type="ECO:0000256" key="4">
    <source>
        <dbReference type="ARBA" id="ARBA00022741"/>
    </source>
</evidence>
<evidence type="ECO:0000313" key="10">
    <source>
        <dbReference type="EMBL" id="MBN1572980.1"/>
    </source>
</evidence>
<gene>
    <name evidence="8" type="primary">purC</name>
    <name evidence="10" type="ORF">JW984_07285</name>
</gene>
<dbReference type="InterPro" id="IPR018236">
    <property type="entry name" value="SAICAR_synthetase_CS"/>
</dbReference>
<dbReference type="PROSITE" id="PS01058">
    <property type="entry name" value="SAICAR_SYNTHETASE_2"/>
    <property type="match status" value="1"/>
</dbReference>
<comment type="catalytic activity">
    <reaction evidence="7 8">
        <text>5-amino-1-(5-phospho-D-ribosyl)imidazole-4-carboxylate + L-aspartate + ATP = (2S)-2-[5-amino-1-(5-phospho-beta-D-ribosyl)imidazole-4-carboxamido]succinate + ADP + phosphate + 2 H(+)</text>
        <dbReference type="Rhea" id="RHEA:22628"/>
        <dbReference type="ChEBI" id="CHEBI:15378"/>
        <dbReference type="ChEBI" id="CHEBI:29991"/>
        <dbReference type="ChEBI" id="CHEBI:30616"/>
        <dbReference type="ChEBI" id="CHEBI:43474"/>
        <dbReference type="ChEBI" id="CHEBI:58443"/>
        <dbReference type="ChEBI" id="CHEBI:77657"/>
        <dbReference type="ChEBI" id="CHEBI:456216"/>
        <dbReference type="EC" id="6.3.2.6"/>
    </reaction>
</comment>
<name>A0A9D8KDA1_9DELT</name>
<feature type="domain" description="SAICAR synthetase/ADE2 N-terminal" evidence="9">
    <location>
        <begin position="17"/>
        <end position="265"/>
    </location>
</feature>
<dbReference type="FunFam" id="3.30.470.20:FF:000015">
    <property type="entry name" value="Phosphoribosylaminoimidazole-succinocarboxamide synthase"/>
    <property type="match status" value="1"/>
</dbReference>
<dbReference type="EMBL" id="JAFGIX010000033">
    <property type="protein sequence ID" value="MBN1572980.1"/>
    <property type="molecule type" value="Genomic_DNA"/>
</dbReference>
<comment type="caution">
    <text evidence="10">The sequence shown here is derived from an EMBL/GenBank/DDBJ whole genome shotgun (WGS) entry which is preliminary data.</text>
</comment>
<sequence length="295" mass="33524">MKKTITKVEIGGRKPDYSGKVREIFDLGDELIIVATDRLSAFDVVFTDGIPEKGIILTEISNVWFSMLDFVENHIIETDIKKFPAPFNSQENFKGRSVYVKKADRIDMECITRGYLAGSGYKDYTNTGMISGTKLPKGLKLAQRLPEPIFTPSTKAEVGHDENITKDEARDMIGMDLFSKIEELSLSIYSFAHDKMEREGIILADTKFEFGLINGEIILIDEALTPDSSRYWPMDSYRVGESPPSFDKQFVRDFLETTDWDKTPPAPKLPDDIVLGTRDKYRKILEVIRKINSDI</sequence>
<dbReference type="EC" id="6.3.2.6" evidence="8"/>
<evidence type="ECO:0000256" key="2">
    <source>
        <dbReference type="ARBA" id="ARBA00010190"/>
    </source>
</evidence>
<dbReference type="GO" id="GO:0004639">
    <property type="term" value="F:phosphoribosylaminoimidazolesuccinocarboxamide synthase activity"/>
    <property type="evidence" value="ECO:0007669"/>
    <property type="project" value="UniProtKB-UniRule"/>
</dbReference>
<keyword evidence="5 8" id="KW-0658">Purine biosynthesis</keyword>
<evidence type="ECO:0000259" key="9">
    <source>
        <dbReference type="Pfam" id="PF01259"/>
    </source>
</evidence>
<reference evidence="10" key="2">
    <citation type="submission" date="2021-01" db="EMBL/GenBank/DDBJ databases">
        <authorList>
            <person name="Hahn C.R."/>
            <person name="Youssef N.H."/>
            <person name="Elshahed M."/>
        </authorList>
    </citation>
    <scope>NUCLEOTIDE SEQUENCE</scope>
    <source>
        <strain evidence="10">Zod_Metabat.24</strain>
    </source>
</reference>
<organism evidence="10 11">
    <name type="scientific">Candidatus Zymogenus saltonus</name>
    <dbReference type="NCBI Taxonomy" id="2844893"/>
    <lineage>
        <taxon>Bacteria</taxon>
        <taxon>Deltaproteobacteria</taxon>
        <taxon>Candidatus Zymogenia</taxon>
        <taxon>Candidatus Zymogeniales</taxon>
        <taxon>Candidatus Zymogenaceae</taxon>
        <taxon>Candidatus Zymogenus</taxon>
    </lineage>
</organism>
<dbReference type="PANTHER" id="PTHR43700:SF1">
    <property type="entry name" value="PHOSPHORIBOSYLAMINOIMIDAZOLE-SUCCINOCARBOXAMIDE SYNTHASE"/>
    <property type="match status" value="1"/>
</dbReference>
<evidence type="ECO:0000256" key="6">
    <source>
        <dbReference type="ARBA" id="ARBA00022840"/>
    </source>
</evidence>
<dbReference type="GO" id="GO:0005524">
    <property type="term" value="F:ATP binding"/>
    <property type="evidence" value="ECO:0007669"/>
    <property type="project" value="UniProtKB-KW"/>
</dbReference>
<evidence type="ECO:0000256" key="1">
    <source>
        <dbReference type="ARBA" id="ARBA00004672"/>
    </source>
</evidence>
<proteinExistence type="inferred from homology"/>
<keyword evidence="4 8" id="KW-0547">Nucleotide-binding</keyword>
<dbReference type="Gene3D" id="3.30.200.20">
    <property type="entry name" value="Phosphorylase Kinase, domain 1"/>
    <property type="match status" value="1"/>
</dbReference>
<dbReference type="HAMAP" id="MF_00137">
    <property type="entry name" value="SAICAR_synth"/>
    <property type="match status" value="1"/>
</dbReference>
<dbReference type="GO" id="GO:0005737">
    <property type="term" value="C:cytoplasm"/>
    <property type="evidence" value="ECO:0007669"/>
    <property type="project" value="TreeGrafter"/>
</dbReference>
<evidence type="ECO:0000256" key="5">
    <source>
        <dbReference type="ARBA" id="ARBA00022755"/>
    </source>
</evidence>
<dbReference type="NCBIfam" id="NF010568">
    <property type="entry name" value="PRK13961.1"/>
    <property type="match status" value="1"/>
</dbReference>
<dbReference type="Pfam" id="PF01259">
    <property type="entry name" value="SAICAR_synt"/>
    <property type="match status" value="1"/>
</dbReference>
<evidence type="ECO:0000256" key="7">
    <source>
        <dbReference type="ARBA" id="ARBA00048475"/>
    </source>
</evidence>
<keyword evidence="6 8" id="KW-0067">ATP-binding</keyword>
<reference evidence="10" key="1">
    <citation type="journal article" date="2021" name="Environ. Microbiol.">
        <title>Genomic characterization of three novel Desulfobacterota classes expand the metabolic and phylogenetic diversity of the phylum.</title>
        <authorList>
            <person name="Murphy C.L."/>
            <person name="Biggerstaff J."/>
            <person name="Eichhorn A."/>
            <person name="Ewing E."/>
            <person name="Shahan R."/>
            <person name="Soriano D."/>
            <person name="Stewart S."/>
            <person name="VanMol K."/>
            <person name="Walker R."/>
            <person name="Walters P."/>
            <person name="Elshahed M.S."/>
            <person name="Youssef N.H."/>
        </authorList>
    </citation>
    <scope>NUCLEOTIDE SEQUENCE</scope>
    <source>
        <strain evidence="10">Zod_Metabat.24</strain>
    </source>
</reference>
<dbReference type="CDD" id="cd01414">
    <property type="entry name" value="SAICAR_synt_Sc"/>
    <property type="match status" value="1"/>
</dbReference>
<dbReference type="Proteomes" id="UP000809273">
    <property type="component" value="Unassembled WGS sequence"/>
</dbReference>
<accession>A0A9D8KDA1</accession>
<comment type="similarity">
    <text evidence="2 8">Belongs to the SAICAR synthetase family.</text>
</comment>
<keyword evidence="3 8" id="KW-0436">Ligase</keyword>
<dbReference type="InterPro" id="IPR028923">
    <property type="entry name" value="SAICAR_synt/ADE2_N"/>
</dbReference>
<dbReference type="Gene3D" id="3.30.470.20">
    <property type="entry name" value="ATP-grasp fold, B domain"/>
    <property type="match status" value="1"/>
</dbReference>
<dbReference type="PANTHER" id="PTHR43700">
    <property type="entry name" value="PHOSPHORIBOSYLAMINOIMIDAZOLE-SUCCINOCARBOXAMIDE SYNTHASE"/>
    <property type="match status" value="1"/>
</dbReference>
<dbReference type="GO" id="GO:0006189">
    <property type="term" value="P:'de novo' IMP biosynthetic process"/>
    <property type="evidence" value="ECO:0007669"/>
    <property type="project" value="UniProtKB-UniRule"/>
</dbReference>
<protein>
    <recommendedName>
        <fullName evidence="8">Phosphoribosylaminoimidazole-succinocarboxamide synthase</fullName>
        <ecNumber evidence="8">6.3.2.6</ecNumber>
    </recommendedName>
    <alternativeName>
        <fullName evidence="8">SAICAR synthetase</fullName>
    </alternativeName>
</protein>
<dbReference type="NCBIfam" id="TIGR00081">
    <property type="entry name" value="purC"/>
    <property type="match status" value="1"/>
</dbReference>
<comment type="pathway">
    <text evidence="1 8">Purine metabolism; IMP biosynthesis via de novo pathway; 5-amino-1-(5-phospho-D-ribosyl)imidazole-4-carboxamide from 5-amino-1-(5-phospho-D-ribosyl)imidazole-4-carboxylate: step 1/2.</text>
</comment>
<evidence type="ECO:0000256" key="8">
    <source>
        <dbReference type="HAMAP-Rule" id="MF_00137"/>
    </source>
</evidence>
<dbReference type="AlphaFoldDB" id="A0A9D8KDA1"/>
<evidence type="ECO:0000313" key="11">
    <source>
        <dbReference type="Proteomes" id="UP000809273"/>
    </source>
</evidence>